<dbReference type="InterPro" id="IPR004089">
    <property type="entry name" value="MCPsignal_dom"/>
</dbReference>
<dbReference type="GO" id="GO:0016020">
    <property type="term" value="C:membrane"/>
    <property type="evidence" value="ECO:0007669"/>
    <property type="project" value="InterPro"/>
</dbReference>
<dbReference type="Proteomes" id="UP000317835">
    <property type="component" value="Chromosome"/>
</dbReference>
<dbReference type="PROSITE" id="PS50111">
    <property type="entry name" value="CHEMOTAXIS_TRANSDUC_2"/>
    <property type="match status" value="1"/>
</dbReference>
<dbReference type="PROSITE" id="PS50885">
    <property type="entry name" value="HAMP"/>
    <property type="match status" value="1"/>
</dbReference>
<dbReference type="SUPFAM" id="SSF58104">
    <property type="entry name" value="Methyl-accepting chemotaxis protein (MCP) signaling domain"/>
    <property type="match status" value="1"/>
</dbReference>
<dbReference type="PANTHER" id="PTHR32089:SF120">
    <property type="entry name" value="METHYL-ACCEPTING CHEMOTAXIS PROTEIN TLPQ"/>
    <property type="match status" value="1"/>
</dbReference>
<dbReference type="InterPro" id="IPR004090">
    <property type="entry name" value="Chemotax_Me-accpt_rcpt"/>
</dbReference>
<dbReference type="Gene3D" id="1.10.287.950">
    <property type="entry name" value="Methyl-accepting chemotaxis protein"/>
    <property type="match status" value="1"/>
</dbReference>
<dbReference type="GO" id="GO:0004888">
    <property type="term" value="F:transmembrane signaling receptor activity"/>
    <property type="evidence" value="ECO:0007669"/>
    <property type="project" value="InterPro"/>
</dbReference>
<feature type="domain" description="HAMP" evidence="5">
    <location>
        <begin position="374"/>
        <end position="426"/>
    </location>
</feature>
<evidence type="ECO:0000259" key="4">
    <source>
        <dbReference type="PROSITE" id="PS50111"/>
    </source>
</evidence>
<dbReference type="InterPro" id="IPR003660">
    <property type="entry name" value="HAMP_dom"/>
</dbReference>
<evidence type="ECO:0000256" key="3">
    <source>
        <dbReference type="PROSITE-ProRule" id="PRU00284"/>
    </source>
</evidence>
<dbReference type="SMART" id="SM00283">
    <property type="entry name" value="MA"/>
    <property type="match status" value="1"/>
</dbReference>
<evidence type="ECO:0000259" key="5">
    <source>
        <dbReference type="PROSITE" id="PS50885"/>
    </source>
</evidence>
<dbReference type="SMART" id="SM00304">
    <property type="entry name" value="HAMP"/>
    <property type="match status" value="1"/>
</dbReference>
<evidence type="ECO:0000256" key="1">
    <source>
        <dbReference type="ARBA" id="ARBA00023224"/>
    </source>
</evidence>
<keyword evidence="1 3" id="KW-0807">Transducer</keyword>
<name>A0A518GUU7_9BACT</name>
<dbReference type="AlphaFoldDB" id="A0A518GUU7"/>
<sequence>MSWSSRAEAARRLSRLVPRSIAGRLTFWFLAIALVPCLALTTLLDRISSRSIAETVRRNLGVIQAARATELEQFAGDRIRYGTSLSRAPAFVATADRLAEIVGRGGKDSPEYRELIDRGRETLTHTMETLGYPEVVMFSPDGTLLLRSAGAPDPGPDLASGPLRGSPLARLVVRTRTLLMADLSAFATYPGSDESIAFVGTPLLGDDGRLVGVLALQLDNRDVFRVFSDHTGLGETGEVLVGALDRPEGAEGGRTVTIVSPLRHATSEDSETATVPLPGGGEATVSKRIRLGSDRALPLQEAVLARRGYGRAVDYRGEPTVAAWGYLPSYRWGLVVKQDADEAFELIARQRTAMAMLLGLTAVGVVTAALLVAGSLARPIRAAAEVARRIAVGDLTGQVDLHAEGEPGQLLAAFRTMTEYLRGLIGRMKSSSVQLLGTATTISAASRQQEQSVQAYGASTNQAAAAVKQITATSQELLGTMNDVNEVAAGTGAMAAEGHEALVNMDHSMRILAESTGSISSRLSVISERANNINLVVTTITKVADQTNLLSINAAIEAEKAGEYGRGFLVVAREIRRLADQTAVATLDIERMVKEMQQSVSAGVMEMDKFHEQVRQGVEEVNRVAGSLGQIIDAVRDLTPRFEQVTDGMRAQALGAEQIREAMVHLSEGAGQSAASLREFNDATERLRQAVGTLRDDIAFFKLEPPAPPVASGGDAAAGRA</sequence>
<dbReference type="PANTHER" id="PTHR32089">
    <property type="entry name" value="METHYL-ACCEPTING CHEMOTAXIS PROTEIN MCPB"/>
    <property type="match status" value="1"/>
</dbReference>
<keyword evidence="7" id="KW-1185">Reference proteome</keyword>
<accession>A0A518GUU7</accession>
<evidence type="ECO:0000256" key="2">
    <source>
        <dbReference type="ARBA" id="ARBA00029447"/>
    </source>
</evidence>
<proteinExistence type="inferred from homology"/>
<evidence type="ECO:0000313" key="7">
    <source>
        <dbReference type="Proteomes" id="UP000317835"/>
    </source>
</evidence>
<feature type="domain" description="Methyl-accepting transducer" evidence="4">
    <location>
        <begin position="431"/>
        <end position="667"/>
    </location>
</feature>
<dbReference type="EMBL" id="CP036426">
    <property type="protein sequence ID" value="QDV32351.1"/>
    <property type="molecule type" value="Genomic_DNA"/>
</dbReference>
<dbReference type="SUPFAM" id="SSF55781">
    <property type="entry name" value="GAF domain-like"/>
    <property type="match status" value="1"/>
</dbReference>
<dbReference type="GO" id="GO:0006935">
    <property type="term" value="P:chemotaxis"/>
    <property type="evidence" value="ECO:0007669"/>
    <property type="project" value="InterPro"/>
</dbReference>
<dbReference type="KEGG" id="tpla:ElP_01790"/>
<comment type="similarity">
    <text evidence="2">Belongs to the methyl-accepting chemotaxis (MCP) protein family.</text>
</comment>
<dbReference type="Pfam" id="PF00015">
    <property type="entry name" value="MCPsignal"/>
    <property type="match status" value="1"/>
</dbReference>
<protein>
    <submittedName>
        <fullName evidence="6">Methyl-accepting chemotaxis protein McpB</fullName>
    </submittedName>
</protein>
<evidence type="ECO:0000313" key="6">
    <source>
        <dbReference type="EMBL" id="QDV32351.1"/>
    </source>
</evidence>
<gene>
    <name evidence="6" type="primary">mcpB</name>
    <name evidence="6" type="ORF">ElP_01790</name>
</gene>
<reference evidence="6 7" key="1">
    <citation type="submission" date="2019-02" db="EMBL/GenBank/DDBJ databases">
        <title>Deep-cultivation of Planctomycetes and their phenomic and genomic characterization uncovers novel biology.</title>
        <authorList>
            <person name="Wiegand S."/>
            <person name="Jogler M."/>
            <person name="Boedeker C."/>
            <person name="Pinto D."/>
            <person name="Vollmers J."/>
            <person name="Rivas-Marin E."/>
            <person name="Kohn T."/>
            <person name="Peeters S.H."/>
            <person name="Heuer A."/>
            <person name="Rast P."/>
            <person name="Oberbeckmann S."/>
            <person name="Bunk B."/>
            <person name="Jeske O."/>
            <person name="Meyerdierks A."/>
            <person name="Storesund J.E."/>
            <person name="Kallscheuer N."/>
            <person name="Luecker S."/>
            <person name="Lage O.M."/>
            <person name="Pohl T."/>
            <person name="Merkel B.J."/>
            <person name="Hornburger P."/>
            <person name="Mueller R.-W."/>
            <person name="Bruemmer F."/>
            <person name="Labrenz M."/>
            <person name="Spormann A.M."/>
            <person name="Op den Camp H."/>
            <person name="Overmann J."/>
            <person name="Amann R."/>
            <person name="Jetten M.S.M."/>
            <person name="Mascher T."/>
            <person name="Medema M.H."/>
            <person name="Devos D.P."/>
            <person name="Kaster A.-K."/>
            <person name="Ovreas L."/>
            <person name="Rohde M."/>
            <person name="Galperin M.Y."/>
            <person name="Jogler C."/>
        </authorList>
    </citation>
    <scope>NUCLEOTIDE SEQUENCE [LARGE SCALE GENOMIC DNA]</scope>
    <source>
        <strain evidence="6 7">ElP</strain>
    </source>
</reference>
<dbReference type="RefSeq" id="WP_145266384.1">
    <property type="nucleotide sequence ID" value="NZ_CP036426.1"/>
</dbReference>
<dbReference type="CDD" id="cd06225">
    <property type="entry name" value="HAMP"/>
    <property type="match status" value="1"/>
</dbReference>
<dbReference type="Pfam" id="PF00672">
    <property type="entry name" value="HAMP"/>
    <property type="match status" value="1"/>
</dbReference>
<dbReference type="GO" id="GO:0007165">
    <property type="term" value="P:signal transduction"/>
    <property type="evidence" value="ECO:0007669"/>
    <property type="project" value="UniProtKB-KW"/>
</dbReference>
<dbReference type="OrthoDB" id="9772755at2"/>
<dbReference type="PRINTS" id="PR00260">
    <property type="entry name" value="CHEMTRNSDUCR"/>
</dbReference>
<organism evidence="6 7">
    <name type="scientific">Tautonia plasticadhaerens</name>
    <dbReference type="NCBI Taxonomy" id="2527974"/>
    <lineage>
        <taxon>Bacteria</taxon>
        <taxon>Pseudomonadati</taxon>
        <taxon>Planctomycetota</taxon>
        <taxon>Planctomycetia</taxon>
        <taxon>Isosphaerales</taxon>
        <taxon>Isosphaeraceae</taxon>
        <taxon>Tautonia</taxon>
    </lineage>
</organism>